<dbReference type="AlphaFoldDB" id="A0A8K0D7R8"/>
<dbReference type="GO" id="GO:1990573">
    <property type="term" value="P:potassium ion import across plasma membrane"/>
    <property type="evidence" value="ECO:0007669"/>
    <property type="project" value="TreeGrafter"/>
</dbReference>
<comment type="caution">
    <text evidence="7">The sequence shown here is derived from an EMBL/GenBank/DDBJ whole genome shotgun (WGS) entry which is preliminary data.</text>
</comment>
<organism evidence="7 8">
    <name type="scientific">Ignelater luminosus</name>
    <name type="common">Cucubano</name>
    <name type="synonym">Pyrophorus luminosus</name>
    <dbReference type="NCBI Taxonomy" id="2038154"/>
    <lineage>
        <taxon>Eukaryota</taxon>
        <taxon>Metazoa</taxon>
        <taxon>Ecdysozoa</taxon>
        <taxon>Arthropoda</taxon>
        <taxon>Hexapoda</taxon>
        <taxon>Insecta</taxon>
        <taxon>Pterygota</taxon>
        <taxon>Neoptera</taxon>
        <taxon>Endopterygota</taxon>
        <taxon>Coleoptera</taxon>
        <taxon>Polyphaga</taxon>
        <taxon>Elateriformia</taxon>
        <taxon>Elateroidea</taxon>
        <taxon>Elateridae</taxon>
        <taxon>Agrypninae</taxon>
        <taxon>Pyrophorini</taxon>
        <taxon>Ignelater</taxon>
    </lineage>
</organism>
<evidence type="ECO:0000256" key="4">
    <source>
        <dbReference type="ARBA" id="ARBA00022968"/>
    </source>
</evidence>
<reference evidence="7" key="1">
    <citation type="submission" date="2019-08" db="EMBL/GenBank/DDBJ databases">
        <title>The genome of the North American firefly Photinus pyralis.</title>
        <authorList>
            <consortium name="Photinus pyralis genome working group"/>
            <person name="Fallon T.R."/>
            <person name="Sander Lower S.E."/>
            <person name="Weng J.-K."/>
        </authorList>
    </citation>
    <scope>NUCLEOTIDE SEQUENCE</scope>
    <source>
        <strain evidence="7">TRF0915ILg1</strain>
        <tissue evidence="7">Whole body</tissue>
    </source>
</reference>
<evidence type="ECO:0008006" key="9">
    <source>
        <dbReference type="Google" id="ProtNLM"/>
    </source>
</evidence>
<dbReference type="GO" id="GO:0005890">
    <property type="term" value="C:sodium:potassium-exchanging ATPase complex"/>
    <property type="evidence" value="ECO:0007669"/>
    <property type="project" value="InterPro"/>
</dbReference>
<dbReference type="EMBL" id="VTPC01001871">
    <property type="protein sequence ID" value="KAF2901100.1"/>
    <property type="molecule type" value="Genomic_DNA"/>
</dbReference>
<dbReference type="OrthoDB" id="5912413at2759"/>
<dbReference type="InterPro" id="IPR000402">
    <property type="entry name" value="Na/K_ATPase_sub_beta"/>
</dbReference>
<evidence type="ECO:0000313" key="7">
    <source>
        <dbReference type="EMBL" id="KAF2901100.1"/>
    </source>
</evidence>
<dbReference type="PANTHER" id="PTHR11523:SF28">
    <property type="entry name" value="NA_K-ATPASE BETA SUBUNIT ISOFORM 4-RELATED"/>
    <property type="match status" value="1"/>
</dbReference>
<keyword evidence="5" id="KW-1133">Transmembrane helix</keyword>
<dbReference type="PANTHER" id="PTHR11523">
    <property type="entry name" value="SODIUM/POTASSIUM-DEPENDENT ATPASE BETA SUBUNIT"/>
    <property type="match status" value="1"/>
</dbReference>
<dbReference type="GO" id="GO:0030007">
    <property type="term" value="P:intracellular potassium ion homeostasis"/>
    <property type="evidence" value="ECO:0007669"/>
    <property type="project" value="TreeGrafter"/>
</dbReference>
<keyword evidence="4" id="KW-0735">Signal-anchor</keyword>
<dbReference type="GO" id="GO:0036376">
    <property type="term" value="P:sodium ion export across plasma membrane"/>
    <property type="evidence" value="ECO:0007669"/>
    <property type="project" value="TreeGrafter"/>
</dbReference>
<evidence type="ECO:0000256" key="3">
    <source>
        <dbReference type="ARBA" id="ARBA00022692"/>
    </source>
</evidence>
<evidence type="ECO:0000256" key="1">
    <source>
        <dbReference type="ARBA" id="ARBA00004606"/>
    </source>
</evidence>
<evidence type="ECO:0000313" key="8">
    <source>
        <dbReference type="Proteomes" id="UP000801492"/>
    </source>
</evidence>
<keyword evidence="8" id="KW-1185">Reference proteome</keyword>
<sequence length="171" mass="19672">MPPELGSNQFCDVRMDYWIPCNHNFGYNFNSSSGGPCIFLTLNKNPEWTPQYYNSSTVPDVMPIYIKERIRNAEMQYGANSNQLKVLWVSCQGENPADTENIGPIIYMPTLGFDGAYFPVINKERYLSPLVALYFEKPMRGVLISIQCKTWARNIKHENDEGSIHFELMID</sequence>
<evidence type="ECO:0000256" key="5">
    <source>
        <dbReference type="ARBA" id="ARBA00022989"/>
    </source>
</evidence>
<dbReference type="Proteomes" id="UP000801492">
    <property type="component" value="Unassembled WGS sequence"/>
</dbReference>
<evidence type="ECO:0000256" key="2">
    <source>
        <dbReference type="ARBA" id="ARBA00005876"/>
    </source>
</evidence>
<evidence type="ECO:0000256" key="6">
    <source>
        <dbReference type="ARBA" id="ARBA00023136"/>
    </source>
</evidence>
<proteinExistence type="inferred from homology"/>
<name>A0A8K0D7R8_IGNLU</name>
<keyword evidence="6" id="KW-0472">Membrane</keyword>
<dbReference type="GO" id="GO:0001671">
    <property type="term" value="F:ATPase activator activity"/>
    <property type="evidence" value="ECO:0007669"/>
    <property type="project" value="TreeGrafter"/>
</dbReference>
<dbReference type="InterPro" id="IPR038702">
    <property type="entry name" value="Na/K_ATPase_sub_beta_sf"/>
</dbReference>
<accession>A0A8K0D7R8</accession>
<keyword evidence="3" id="KW-0812">Transmembrane</keyword>
<comment type="subcellular location">
    <subcellularLocation>
        <location evidence="1">Membrane</location>
        <topology evidence="1">Single-pass type II membrane protein</topology>
    </subcellularLocation>
</comment>
<dbReference type="GO" id="GO:0006883">
    <property type="term" value="P:intracellular sodium ion homeostasis"/>
    <property type="evidence" value="ECO:0007669"/>
    <property type="project" value="TreeGrafter"/>
</dbReference>
<comment type="similarity">
    <text evidence="2">Belongs to the X(+)/potassium ATPases subunit beta family.</text>
</comment>
<protein>
    <recommendedName>
        <fullName evidence="9">Sodium/potassium-transporting ATPase subunit beta-2</fullName>
    </recommendedName>
</protein>
<gene>
    <name evidence="7" type="ORF">ILUMI_05087</name>
</gene>
<dbReference type="Gene3D" id="2.60.40.1660">
    <property type="entry name" value="Na, k-atpase alpha subunit"/>
    <property type="match status" value="1"/>
</dbReference>
<dbReference type="Pfam" id="PF00287">
    <property type="entry name" value="Na_K-ATPase"/>
    <property type="match status" value="1"/>
</dbReference>